<name>A0A9Q0KBP6_9MAGN</name>
<evidence type="ECO:0000256" key="1">
    <source>
        <dbReference type="SAM" id="MobiDB-lite"/>
    </source>
</evidence>
<gene>
    <name evidence="2" type="ORF">NE237_019339</name>
</gene>
<sequence length="151" mass="15930">MGRIREEGGGKKENGRTGEEGEGKKEKGRSLPAKISLAAASVLSQLSAISGVKDQCLSLEPIETQKDNLGLMSSLKYKSHILQYNSTFSATENEFTGIVGMNAETFSGAEDEFTAIVGIISETISATGAEDEDEFTAIVGIISETFSATGL</sequence>
<organism evidence="2 3">
    <name type="scientific">Protea cynaroides</name>
    <dbReference type="NCBI Taxonomy" id="273540"/>
    <lineage>
        <taxon>Eukaryota</taxon>
        <taxon>Viridiplantae</taxon>
        <taxon>Streptophyta</taxon>
        <taxon>Embryophyta</taxon>
        <taxon>Tracheophyta</taxon>
        <taxon>Spermatophyta</taxon>
        <taxon>Magnoliopsida</taxon>
        <taxon>Proteales</taxon>
        <taxon>Proteaceae</taxon>
        <taxon>Protea</taxon>
    </lineage>
</organism>
<proteinExistence type="predicted"/>
<dbReference type="AlphaFoldDB" id="A0A9Q0KBP6"/>
<feature type="region of interest" description="Disordered" evidence="1">
    <location>
        <begin position="1"/>
        <end position="31"/>
    </location>
</feature>
<comment type="caution">
    <text evidence="2">The sequence shown here is derived from an EMBL/GenBank/DDBJ whole genome shotgun (WGS) entry which is preliminary data.</text>
</comment>
<evidence type="ECO:0000313" key="2">
    <source>
        <dbReference type="EMBL" id="KAJ4967490.1"/>
    </source>
</evidence>
<feature type="compositionally biased region" description="Basic and acidic residues" evidence="1">
    <location>
        <begin position="1"/>
        <end position="29"/>
    </location>
</feature>
<evidence type="ECO:0000313" key="3">
    <source>
        <dbReference type="Proteomes" id="UP001141806"/>
    </source>
</evidence>
<protein>
    <submittedName>
        <fullName evidence="2">Uncharacterized protein</fullName>
    </submittedName>
</protein>
<keyword evidence="3" id="KW-1185">Reference proteome</keyword>
<dbReference type="Proteomes" id="UP001141806">
    <property type="component" value="Unassembled WGS sequence"/>
</dbReference>
<accession>A0A9Q0KBP6</accession>
<dbReference type="EMBL" id="JAMYWD010000007">
    <property type="protein sequence ID" value="KAJ4967490.1"/>
    <property type="molecule type" value="Genomic_DNA"/>
</dbReference>
<reference evidence="2" key="1">
    <citation type="journal article" date="2023" name="Plant J.">
        <title>The genome of the king protea, Protea cynaroides.</title>
        <authorList>
            <person name="Chang J."/>
            <person name="Duong T.A."/>
            <person name="Schoeman C."/>
            <person name="Ma X."/>
            <person name="Roodt D."/>
            <person name="Barker N."/>
            <person name="Li Z."/>
            <person name="Van de Peer Y."/>
            <person name="Mizrachi E."/>
        </authorList>
    </citation>
    <scope>NUCLEOTIDE SEQUENCE</scope>
    <source>
        <tissue evidence="2">Young leaves</tissue>
    </source>
</reference>